<feature type="transmembrane region" description="Helical" evidence="1">
    <location>
        <begin position="80"/>
        <end position="102"/>
    </location>
</feature>
<gene>
    <name evidence="2" type="ORF">KC19_1G274300</name>
</gene>
<comment type="caution">
    <text evidence="2">The sequence shown here is derived from an EMBL/GenBank/DDBJ whole genome shotgun (WGS) entry which is preliminary data.</text>
</comment>
<protein>
    <submittedName>
        <fullName evidence="2">Uncharacterized protein</fullName>
    </submittedName>
</protein>
<accession>A0A8T0JCE0</accession>
<evidence type="ECO:0000313" key="3">
    <source>
        <dbReference type="Proteomes" id="UP000822688"/>
    </source>
</evidence>
<keyword evidence="1" id="KW-1133">Transmembrane helix</keyword>
<keyword evidence="3" id="KW-1185">Reference proteome</keyword>
<name>A0A8T0JCE0_CERPU</name>
<dbReference type="EMBL" id="CM026421">
    <property type="protein sequence ID" value="KAG0592702.1"/>
    <property type="molecule type" value="Genomic_DNA"/>
</dbReference>
<keyword evidence="1" id="KW-0472">Membrane</keyword>
<dbReference type="AlphaFoldDB" id="A0A8T0JCE0"/>
<reference evidence="2" key="1">
    <citation type="submission" date="2020-06" db="EMBL/GenBank/DDBJ databases">
        <title>WGS assembly of Ceratodon purpureus strain R40.</title>
        <authorList>
            <person name="Carey S.B."/>
            <person name="Jenkins J."/>
            <person name="Shu S."/>
            <person name="Lovell J.T."/>
            <person name="Sreedasyam A."/>
            <person name="Maumus F."/>
            <person name="Tiley G.P."/>
            <person name="Fernandez-Pozo N."/>
            <person name="Barry K."/>
            <person name="Chen C."/>
            <person name="Wang M."/>
            <person name="Lipzen A."/>
            <person name="Daum C."/>
            <person name="Saski C.A."/>
            <person name="Payton A.C."/>
            <person name="Mcbreen J.C."/>
            <person name="Conrad R.E."/>
            <person name="Kollar L.M."/>
            <person name="Olsson S."/>
            <person name="Huttunen S."/>
            <person name="Landis J.B."/>
            <person name="Wickett N.J."/>
            <person name="Johnson M.G."/>
            <person name="Rensing S.A."/>
            <person name="Grimwood J."/>
            <person name="Schmutz J."/>
            <person name="Mcdaniel S.F."/>
        </authorList>
    </citation>
    <scope>NUCLEOTIDE SEQUENCE</scope>
    <source>
        <strain evidence="2">R40</strain>
    </source>
</reference>
<sequence>MALIGKILNAILYGFDYVSNIVVRRVSMAVIGKILSAFLYVFDYVSNIVVLWQYWNMFKTGHFYQNIEMDNQYFRTTSKVPFYVCLGLMICDPVVAAVAFMLKLRPGERPLLSVLLLPVIQLWKACRSEGGDDTRPEAEALFAITVAMENGPQLVLQLSVIYFLVWNSYDDISASGPEGFSRCLFSFGVLQRRPCYHVPYDGEMAREMGICTKLLGNRWRHLHYWRSPTSVRCRDNYNRSLWRLLFRPYLHSYHDSLFCCGNRCSLLCQRSNGSFT</sequence>
<dbReference type="Proteomes" id="UP000822688">
    <property type="component" value="Chromosome 1"/>
</dbReference>
<evidence type="ECO:0000313" key="2">
    <source>
        <dbReference type="EMBL" id="KAG0592702.1"/>
    </source>
</evidence>
<proteinExistence type="predicted"/>
<feature type="transmembrane region" description="Helical" evidence="1">
    <location>
        <begin position="34"/>
        <end position="55"/>
    </location>
</feature>
<organism evidence="2 3">
    <name type="scientific">Ceratodon purpureus</name>
    <name type="common">Fire moss</name>
    <name type="synonym">Dicranum purpureum</name>
    <dbReference type="NCBI Taxonomy" id="3225"/>
    <lineage>
        <taxon>Eukaryota</taxon>
        <taxon>Viridiplantae</taxon>
        <taxon>Streptophyta</taxon>
        <taxon>Embryophyta</taxon>
        <taxon>Bryophyta</taxon>
        <taxon>Bryophytina</taxon>
        <taxon>Bryopsida</taxon>
        <taxon>Dicranidae</taxon>
        <taxon>Pseudoditrichales</taxon>
        <taxon>Ditrichaceae</taxon>
        <taxon>Ceratodon</taxon>
    </lineage>
</organism>
<keyword evidence="1" id="KW-0812">Transmembrane</keyword>
<evidence type="ECO:0000256" key="1">
    <source>
        <dbReference type="SAM" id="Phobius"/>
    </source>
</evidence>